<comment type="caution">
    <text evidence="1">The sequence shown here is derived from an EMBL/GenBank/DDBJ whole genome shotgun (WGS) entry which is preliminary data.</text>
</comment>
<dbReference type="Proteomes" id="UP001202328">
    <property type="component" value="Unassembled WGS sequence"/>
</dbReference>
<reference evidence="1" key="1">
    <citation type="submission" date="2022-04" db="EMBL/GenBank/DDBJ databases">
        <title>A functionally conserved STORR gene fusion in Papaver species that diverged 16.8 million years ago.</title>
        <authorList>
            <person name="Catania T."/>
        </authorList>
    </citation>
    <scope>NUCLEOTIDE SEQUENCE</scope>
    <source>
        <strain evidence="1">S-188037</strain>
    </source>
</reference>
<accession>A0AAD4SEY7</accession>
<organism evidence="1 2">
    <name type="scientific">Papaver atlanticum</name>
    <dbReference type="NCBI Taxonomy" id="357466"/>
    <lineage>
        <taxon>Eukaryota</taxon>
        <taxon>Viridiplantae</taxon>
        <taxon>Streptophyta</taxon>
        <taxon>Embryophyta</taxon>
        <taxon>Tracheophyta</taxon>
        <taxon>Spermatophyta</taxon>
        <taxon>Magnoliopsida</taxon>
        <taxon>Ranunculales</taxon>
        <taxon>Papaveraceae</taxon>
        <taxon>Papaveroideae</taxon>
        <taxon>Papaver</taxon>
    </lineage>
</organism>
<feature type="non-terminal residue" evidence="1">
    <location>
        <position position="1"/>
    </location>
</feature>
<keyword evidence="2" id="KW-1185">Reference proteome</keyword>
<evidence type="ECO:0000313" key="1">
    <source>
        <dbReference type="EMBL" id="KAI3901800.1"/>
    </source>
</evidence>
<protein>
    <submittedName>
        <fullName evidence="1">Uncharacterized protein</fullName>
    </submittedName>
</protein>
<dbReference type="EMBL" id="JAJJMB010011506">
    <property type="protein sequence ID" value="KAI3901800.1"/>
    <property type="molecule type" value="Genomic_DNA"/>
</dbReference>
<proteinExistence type="predicted"/>
<evidence type="ECO:0000313" key="2">
    <source>
        <dbReference type="Proteomes" id="UP001202328"/>
    </source>
</evidence>
<sequence>QFGESTITSLTGDTTVFIARVTNHTGVLFKKLIWRFELFLHEGDMIFVLASADPELHPAKDEHRIFVSIITRLSLRLQLKWESLATNFLLVILTTCNRPSTTFNLLWRVYVFHHAELKNFLEFLYRGNLGGEKFEKPF</sequence>
<name>A0AAD4SEY7_9MAGN</name>
<gene>
    <name evidence="1" type="ORF">MKW98_013915</name>
</gene>
<dbReference type="AlphaFoldDB" id="A0AAD4SEY7"/>